<evidence type="ECO:0000313" key="3">
    <source>
        <dbReference type="EMBL" id="RMB57579.1"/>
    </source>
</evidence>
<dbReference type="InterPro" id="IPR026341">
    <property type="entry name" value="T9SS_type_B"/>
</dbReference>
<dbReference type="NCBIfam" id="TIGR04131">
    <property type="entry name" value="Bac_Flav_CTERM"/>
    <property type="match status" value="1"/>
</dbReference>
<reference evidence="3 4" key="1">
    <citation type="submission" date="2018-10" db="EMBL/GenBank/DDBJ databases">
        <title>Dokdonia luteus sp. nov., isolated from sea water.</title>
        <authorList>
            <person name="Zhou L.Y."/>
            <person name="Du Z.J."/>
        </authorList>
    </citation>
    <scope>NUCLEOTIDE SEQUENCE [LARGE SCALE GENOMIC DNA]</scope>
    <source>
        <strain evidence="3 4">SH27</strain>
    </source>
</reference>
<name>A0A3M0G918_9FLAO</name>
<feature type="domain" description="Fibronectin type-III" evidence="2">
    <location>
        <begin position="146"/>
        <end position="239"/>
    </location>
</feature>
<keyword evidence="1" id="KW-0732">Signal</keyword>
<dbReference type="CDD" id="cd00063">
    <property type="entry name" value="FN3"/>
    <property type="match status" value="2"/>
</dbReference>
<organism evidence="3 4">
    <name type="scientific">Dokdonia sinensis</name>
    <dbReference type="NCBI Taxonomy" id="2479847"/>
    <lineage>
        <taxon>Bacteria</taxon>
        <taxon>Pseudomonadati</taxon>
        <taxon>Bacteroidota</taxon>
        <taxon>Flavobacteriia</taxon>
        <taxon>Flavobacteriales</taxon>
        <taxon>Flavobacteriaceae</taxon>
        <taxon>Dokdonia</taxon>
    </lineage>
</organism>
<dbReference type="InterPro" id="IPR013783">
    <property type="entry name" value="Ig-like_fold"/>
</dbReference>
<accession>A0A3M0G918</accession>
<feature type="domain" description="Fibronectin type-III" evidence="2">
    <location>
        <begin position="241"/>
        <end position="336"/>
    </location>
</feature>
<evidence type="ECO:0000256" key="1">
    <source>
        <dbReference type="SAM" id="SignalP"/>
    </source>
</evidence>
<gene>
    <name evidence="3" type="ORF">EAX61_10695</name>
</gene>
<dbReference type="Gene3D" id="2.60.40.10">
    <property type="entry name" value="Immunoglobulins"/>
    <property type="match status" value="3"/>
</dbReference>
<protein>
    <recommendedName>
        <fullName evidence="2">Fibronectin type-III domain-containing protein</fullName>
    </recommendedName>
</protein>
<sequence>MFWTYCLGFFFLLGNCSNYAFAKAESPQIKAFETLKSDNSSIQQPCSALIVPAAGATNVPVESIITWDPTQGNFGYIITLGTTPGGNEIVSSTGVGSNSFRPPLGLPENTTIYVNIEVRDSSSTSIACNEQEFTTGAITQLSECTSLSIPSDGEVDVAVALTLVWTYAPRATNYIVQLGTTPGGTDVLDVDTNSNELQYTIPFNLDFGTTYYARVIPENSVGERGDCSETTFTTVFLDDDVPDCTQLINPADGAEGVALTPLLSWLPVATADGYLLRIGTSPGAGDVLNNEDLGDRTSTLVLDFDEGVTYYVTVTPYNLAGEARNCLTTSFTTVLGCGPYINEFGNTIDLNPIIDLEDSYILCLNESPLRLNHSGEGTSFRWLFLEGTSEREISTSRDVAIDQGGLYRLEVVNEIIIPSGGSLMCESSHEFEVTTSEAAIITGLDIRNQGFNFKLTVTAEGSSDYEYALDVDGPYQDSNVFNNVNITDVMVYVRDKNGCRITSKRIVRDRGFPKYFTPNGDGINDYWQVRGVRVDGEIVTNIQIFDRFGKKITEFSSRSMGWDGSYGGNMLLDSGFWYKAFTESNVIFTGYFALRR</sequence>
<feature type="chain" id="PRO_5018128382" description="Fibronectin type-III domain-containing protein" evidence="1">
    <location>
        <begin position="23"/>
        <end position="596"/>
    </location>
</feature>
<feature type="signal peptide" evidence="1">
    <location>
        <begin position="1"/>
        <end position="22"/>
    </location>
</feature>
<dbReference type="Proteomes" id="UP000281985">
    <property type="component" value="Unassembled WGS sequence"/>
</dbReference>
<dbReference type="AlphaFoldDB" id="A0A3M0G918"/>
<dbReference type="InterPro" id="IPR003961">
    <property type="entry name" value="FN3_dom"/>
</dbReference>
<keyword evidence="4" id="KW-1185">Reference proteome</keyword>
<dbReference type="Pfam" id="PF13585">
    <property type="entry name" value="CHU_C"/>
    <property type="match status" value="1"/>
</dbReference>
<dbReference type="RefSeq" id="WP_121917686.1">
    <property type="nucleotide sequence ID" value="NZ_REFV01000010.1"/>
</dbReference>
<evidence type="ECO:0000313" key="4">
    <source>
        <dbReference type="Proteomes" id="UP000281985"/>
    </source>
</evidence>
<dbReference type="EMBL" id="REFV01000010">
    <property type="protein sequence ID" value="RMB57579.1"/>
    <property type="molecule type" value="Genomic_DNA"/>
</dbReference>
<dbReference type="SUPFAM" id="SSF49265">
    <property type="entry name" value="Fibronectin type III"/>
    <property type="match status" value="1"/>
</dbReference>
<dbReference type="PROSITE" id="PS50853">
    <property type="entry name" value="FN3"/>
    <property type="match status" value="2"/>
</dbReference>
<proteinExistence type="predicted"/>
<evidence type="ECO:0000259" key="2">
    <source>
        <dbReference type="PROSITE" id="PS50853"/>
    </source>
</evidence>
<dbReference type="InterPro" id="IPR036116">
    <property type="entry name" value="FN3_sf"/>
</dbReference>
<comment type="caution">
    <text evidence="3">The sequence shown here is derived from an EMBL/GenBank/DDBJ whole genome shotgun (WGS) entry which is preliminary data.</text>
</comment>
<dbReference type="OrthoDB" id="9813840at2"/>